<protein>
    <submittedName>
        <fullName evidence="1">Uncharacterized protein</fullName>
    </submittedName>
</protein>
<comment type="caution">
    <text evidence="1">The sequence shown here is derived from an EMBL/GenBank/DDBJ whole genome shotgun (WGS) entry which is preliminary data.</text>
</comment>
<name>A0A835K1R7_9ROSI</name>
<dbReference type="Proteomes" id="UP000657918">
    <property type="component" value="Chromosome 8"/>
</dbReference>
<dbReference type="EMBL" id="JADGMS010000008">
    <property type="protein sequence ID" value="KAF9677204.1"/>
    <property type="molecule type" value="Genomic_DNA"/>
</dbReference>
<sequence>MATLCLLVTDNILLSKSTPCSIRKNQNHPRTTSREDRIPRDIQKALAHVRSAFESAAYSATQIATK</sequence>
<evidence type="ECO:0000313" key="1">
    <source>
        <dbReference type="EMBL" id="KAF9677204.1"/>
    </source>
</evidence>
<organism evidence="1 2">
    <name type="scientific">Salix dunnii</name>
    <dbReference type="NCBI Taxonomy" id="1413687"/>
    <lineage>
        <taxon>Eukaryota</taxon>
        <taxon>Viridiplantae</taxon>
        <taxon>Streptophyta</taxon>
        <taxon>Embryophyta</taxon>
        <taxon>Tracheophyta</taxon>
        <taxon>Spermatophyta</taxon>
        <taxon>Magnoliopsida</taxon>
        <taxon>eudicotyledons</taxon>
        <taxon>Gunneridae</taxon>
        <taxon>Pentapetalae</taxon>
        <taxon>rosids</taxon>
        <taxon>fabids</taxon>
        <taxon>Malpighiales</taxon>
        <taxon>Salicaceae</taxon>
        <taxon>Saliceae</taxon>
        <taxon>Salix</taxon>
    </lineage>
</organism>
<reference evidence="1 2" key="1">
    <citation type="submission" date="2020-10" db="EMBL/GenBank/DDBJ databases">
        <title>Plant Genome Project.</title>
        <authorList>
            <person name="Zhang R.-G."/>
        </authorList>
    </citation>
    <scope>NUCLEOTIDE SEQUENCE [LARGE SCALE GENOMIC DNA]</scope>
    <source>
        <strain evidence="1">FAFU-HL-1</strain>
        <tissue evidence="1">Leaf</tissue>
    </source>
</reference>
<dbReference type="AlphaFoldDB" id="A0A835K1R7"/>
<accession>A0A835K1R7</accession>
<keyword evidence="2" id="KW-1185">Reference proteome</keyword>
<evidence type="ECO:0000313" key="2">
    <source>
        <dbReference type="Proteomes" id="UP000657918"/>
    </source>
</evidence>
<dbReference type="OrthoDB" id="10466482at2759"/>
<gene>
    <name evidence="1" type="ORF">SADUNF_Sadunf08G0083700</name>
</gene>
<proteinExistence type="predicted"/>